<dbReference type="PROSITE" id="PS51371">
    <property type="entry name" value="CBS"/>
    <property type="match status" value="2"/>
</dbReference>
<dbReference type="InterPro" id="IPR000644">
    <property type="entry name" value="CBS_dom"/>
</dbReference>
<name>A0A238UN95_HALVU</name>
<evidence type="ECO:0000313" key="5">
    <source>
        <dbReference type="Proteomes" id="UP000198397"/>
    </source>
</evidence>
<dbReference type="Pfam" id="PF00571">
    <property type="entry name" value="CBS"/>
    <property type="match status" value="2"/>
</dbReference>
<reference evidence="4 5" key="1">
    <citation type="submission" date="2017-06" db="EMBL/GenBank/DDBJ databases">
        <authorList>
            <person name="Kim H.J."/>
            <person name="Triplett B.A."/>
        </authorList>
    </citation>
    <scope>NUCLEOTIDE SEQUENCE [LARGE SCALE GENOMIC DNA]</scope>
    <source>
        <strain evidence="4 5">DSM 8800</strain>
    </source>
</reference>
<dbReference type="InterPro" id="IPR046342">
    <property type="entry name" value="CBS_dom_sf"/>
</dbReference>
<dbReference type="OrthoDB" id="8919at2157"/>
<accession>A0A238UN95</accession>
<dbReference type="Gene3D" id="3.10.580.10">
    <property type="entry name" value="CBS-domain"/>
    <property type="match status" value="1"/>
</dbReference>
<proteinExistence type="predicted"/>
<evidence type="ECO:0000256" key="1">
    <source>
        <dbReference type="ARBA" id="ARBA00023122"/>
    </source>
</evidence>
<dbReference type="AlphaFoldDB" id="A0A238UN95"/>
<protein>
    <submittedName>
        <fullName evidence="4">CBS domain-containing protein</fullName>
    </submittedName>
</protein>
<organism evidence="4 5">
    <name type="scientific">Halorubrum vacuolatum</name>
    <name type="common">Natronobacterium vacuolatum</name>
    <dbReference type="NCBI Taxonomy" id="63740"/>
    <lineage>
        <taxon>Archaea</taxon>
        <taxon>Methanobacteriati</taxon>
        <taxon>Methanobacteriota</taxon>
        <taxon>Stenosarchaea group</taxon>
        <taxon>Halobacteria</taxon>
        <taxon>Halobacteriales</taxon>
        <taxon>Haloferacaceae</taxon>
        <taxon>Halorubrum</taxon>
    </lineage>
</organism>
<evidence type="ECO:0000313" key="4">
    <source>
        <dbReference type="EMBL" id="SNR23077.1"/>
    </source>
</evidence>
<dbReference type="SMART" id="SM00116">
    <property type="entry name" value="CBS"/>
    <property type="match status" value="2"/>
</dbReference>
<keyword evidence="5" id="KW-1185">Reference proteome</keyword>
<feature type="domain" description="CBS" evidence="3">
    <location>
        <begin position="75"/>
        <end position="128"/>
    </location>
</feature>
<dbReference type="PANTHER" id="PTHR43080:SF2">
    <property type="entry name" value="CBS DOMAIN-CONTAINING PROTEIN"/>
    <property type="match status" value="1"/>
</dbReference>
<keyword evidence="1 2" id="KW-0129">CBS domain</keyword>
<evidence type="ECO:0000256" key="2">
    <source>
        <dbReference type="PROSITE-ProRule" id="PRU00703"/>
    </source>
</evidence>
<dbReference type="SUPFAM" id="SSF54631">
    <property type="entry name" value="CBS-domain pair"/>
    <property type="match status" value="1"/>
</dbReference>
<feature type="domain" description="CBS" evidence="3">
    <location>
        <begin position="10"/>
        <end position="66"/>
    </location>
</feature>
<dbReference type="InterPro" id="IPR051257">
    <property type="entry name" value="Diverse_CBS-Domain"/>
</dbReference>
<dbReference type="EMBL" id="FZNQ01000001">
    <property type="protein sequence ID" value="SNR23077.1"/>
    <property type="molecule type" value="Genomic_DNA"/>
</dbReference>
<evidence type="ECO:0000259" key="3">
    <source>
        <dbReference type="PROSITE" id="PS51371"/>
    </source>
</evidence>
<dbReference type="RefSeq" id="WP_089383052.1">
    <property type="nucleotide sequence ID" value="NZ_FZNQ01000001.1"/>
</dbReference>
<sequence>MDDVFVARVMSNELHTVDDDATVSTAAGRMLEAGVGSVLVVDAADRLRGLLTATDFVRLVRENDPEDETPVGDAMTTDVVTVGPQDTLSDVADLLTTAGYSHYPVTTTDDEVIGMLSTTDLTAHLAGL</sequence>
<dbReference type="PANTHER" id="PTHR43080">
    <property type="entry name" value="CBS DOMAIN-CONTAINING PROTEIN CBSX3, MITOCHONDRIAL"/>
    <property type="match status" value="1"/>
</dbReference>
<gene>
    <name evidence="4" type="ORF">SAMN06264855_10156</name>
</gene>
<dbReference type="Proteomes" id="UP000198397">
    <property type="component" value="Unassembled WGS sequence"/>
</dbReference>